<dbReference type="InterPro" id="IPR017850">
    <property type="entry name" value="Alkaline_phosphatase_core_sf"/>
</dbReference>
<evidence type="ECO:0000313" key="7">
    <source>
        <dbReference type="EMBL" id="QDU93522.1"/>
    </source>
</evidence>
<dbReference type="PANTHER" id="PTHR42693:SF53">
    <property type="entry name" value="ENDO-4-O-SULFATASE"/>
    <property type="match status" value="1"/>
</dbReference>
<evidence type="ECO:0000256" key="2">
    <source>
        <dbReference type="ARBA" id="ARBA00022723"/>
    </source>
</evidence>
<evidence type="ECO:0000256" key="5">
    <source>
        <dbReference type="SAM" id="MobiDB-lite"/>
    </source>
</evidence>
<evidence type="ECO:0000259" key="6">
    <source>
        <dbReference type="Pfam" id="PF00884"/>
    </source>
</evidence>
<name>A0A518DNV5_9BACT</name>
<evidence type="ECO:0000256" key="4">
    <source>
        <dbReference type="ARBA" id="ARBA00022837"/>
    </source>
</evidence>
<organism evidence="7 8">
    <name type="scientific">Lignipirellula cremea</name>
    <dbReference type="NCBI Taxonomy" id="2528010"/>
    <lineage>
        <taxon>Bacteria</taxon>
        <taxon>Pseudomonadati</taxon>
        <taxon>Planctomycetota</taxon>
        <taxon>Planctomycetia</taxon>
        <taxon>Pirellulales</taxon>
        <taxon>Pirellulaceae</taxon>
        <taxon>Lignipirellula</taxon>
    </lineage>
</organism>
<reference evidence="7 8" key="1">
    <citation type="submission" date="2019-02" db="EMBL/GenBank/DDBJ databases">
        <title>Deep-cultivation of Planctomycetes and their phenomic and genomic characterization uncovers novel biology.</title>
        <authorList>
            <person name="Wiegand S."/>
            <person name="Jogler M."/>
            <person name="Boedeker C."/>
            <person name="Pinto D."/>
            <person name="Vollmers J."/>
            <person name="Rivas-Marin E."/>
            <person name="Kohn T."/>
            <person name="Peeters S.H."/>
            <person name="Heuer A."/>
            <person name="Rast P."/>
            <person name="Oberbeckmann S."/>
            <person name="Bunk B."/>
            <person name="Jeske O."/>
            <person name="Meyerdierks A."/>
            <person name="Storesund J.E."/>
            <person name="Kallscheuer N."/>
            <person name="Luecker S."/>
            <person name="Lage O.M."/>
            <person name="Pohl T."/>
            <person name="Merkel B.J."/>
            <person name="Hornburger P."/>
            <person name="Mueller R.-W."/>
            <person name="Bruemmer F."/>
            <person name="Labrenz M."/>
            <person name="Spormann A.M."/>
            <person name="Op den Camp H."/>
            <person name="Overmann J."/>
            <person name="Amann R."/>
            <person name="Jetten M.S.M."/>
            <person name="Mascher T."/>
            <person name="Medema M.H."/>
            <person name="Devos D.P."/>
            <person name="Kaster A.-K."/>
            <person name="Ovreas L."/>
            <person name="Rohde M."/>
            <person name="Galperin M.Y."/>
            <person name="Jogler C."/>
        </authorList>
    </citation>
    <scope>NUCLEOTIDE SEQUENCE [LARGE SCALE GENOMIC DNA]</scope>
    <source>
        <strain evidence="7 8">Pla85_3_4</strain>
    </source>
</reference>
<dbReference type="Gene3D" id="3.30.1120.10">
    <property type="match status" value="1"/>
</dbReference>
<feature type="region of interest" description="Disordered" evidence="5">
    <location>
        <begin position="173"/>
        <end position="208"/>
    </location>
</feature>
<dbReference type="PROSITE" id="PS00149">
    <property type="entry name" value="SULFATASE_2"/>
    <property type="match status" value="1"/>
</dbReference>
<dbReference type="Pfam" id="PF00884">
    <property type="entry name" value="Sulfatase"/>
    <property type="match status" value="1"/>
</dbReference>
<dbReference type="PROSITE" id="PS00523">
    <property type="entry name" value="SULFATASE_1"/>
    <property type="match status" value="1"/>
</dbReference>
<keyword evidence="2" id="KW-0479">Metal-binding</keyword>
<dbReference type="InterPro" id="IPR024607">
    <property type="entry name" value="Sulfatase_CS"/>
</dbReference>
<dbReference type="GO" id="GO:0046872">
    <property type="term" value="F:metal ion binding"/>
    <property type="evidence" value="ECO:0007669"/>
    <property type="project" value="UniProtKB-KW"/>
</dbReference>
<dbReference type="EC" id="3.1.6.1" evidence="7"/>
<evidence type="ECO:0000256" key="3">
    <source>
        <dbReference type="ARBA" id="ARBA00022801"/>
    </source>
</evidence>
<dbReference type="PANTHER" id="PTHR42693">
    <property type="entry name" value="ARYLSULFATASE FAMILY MEMBER"/>
    <property type="match status" value="1"/>
</dbReference>
<protein>
    <submittedName>
        <fullName evidence="7">Arylsulfatase</fullName>
        <ecNumber evidence="7">3.1.6.1</ecNumber>
    </submittedName>
</protein>
<comment type="similarity">
    <text evidence="1">Belongs to the sulfatase family.</text>
</comment>
<dbReference type="CDD" id="cd16026">
    <property type="entry name" value="GALNS_like"/>
    <property type="match status" value="1"/>
</dbReference>
<dbReference type="SUPFAM" id="SSF53649">
    <property type="entry name" value="Alkaline phosphatase-like"/>
    <property type="match status" value="1"/>
</dbReference>
<proteinExistence type="inferred from homology"/>
<dbReference type="GO" id="GO:0004065">
    <property type="term" value="F:arylsulfatase activity"/>
    <property type="evidence" value="ECO:0007669"/>
    <property type="project" value="UniProtKB-EC"/>
</dbReference>
<dbReference type="InterPro" id="IPR000917">
    <property type="entry name" value="Sulfatase_N"/>
</dbReference>
<evidence type="ECO:0000256" key="1">
    <source>
        <dbReference type="ARBA" id="ARBA00008779"/>
    </source>
</evidence>
<gene>
    <name evidence="7" type="primary">atsA_14</name>
    <name evidence="7" type="ORF">Pla8534_13020</name>
</gene>
<feature type="domain" description="Sulfatase N-terminal" evidence="6">
    <location>
        <begin position="43"/>
        <end position="374"/>
    </location>
</feature>
<dbReference type="AlphaFoldDB" id="A0A518DNV5"/>
<keyword evidence="8" id="KW-1185">Reference proteome</keyword>
<dbReference type="RefSeq" id="WP_197443045.1">
    <property type="nucleotide sequence ID" value="NZ_CP036433.1"/>
</dbReference>
<accession>A0A518DNV5</accession>
<evidence type="ECO:0000313" key="8">
    <source>
        <dbReference type="Proteomes" id="UP000317648"/>
    </source>
</evidence>
<keyword evidence="4" id="KW-0106">Calcium</keyword>
<keyword evidence="3 7" id="KW-0378">Hydrolase</keyword>
<sequence length="500" mass="53489">MPGRLSLSLPGRFRGAGCSLALAALALGVGLMPAGLASAADRPNIVLIFVDDLGYADIGPFGSKTNATPHLDRMAKEGRRLTSFYAAPVCSPSRASLMTGCYPKRVLPIPHVLFPSSAVGLDPSEKTLAEVLKDEGYATACIGKWHLGDQPEMLPTRQGFDYYFGLPYSNDMGPPEDGAKSNPGRPAPQSRPNGPLGEVGITGLSQPPLPLLENETVVARVKAGEQAELTEQYTEKAVKFIHDHQKGPFFLYFPHTAVHFPLYPSAKFVNQSKGGGLLGDWTQEVDGSVGRVLDTLRELKLEENTLVIFTSDNGGSLRNGSNNTPLRGTKGDTFEGGIRVPTIVWWPGRIPAGTETAGIATTMDVLPTCTALAGGKLPSRKIDGVDLGAWLTGKEGAASPRDTFLYYRGLDLRCVRQGPWKLILKSGALYNLDDDIGETQNVAAEHPEQVKQLQALADASDADLGQTDLGPGCRELGRVKNPQPLISADGVIRPGFEPQR</sequence>
<dbReference type="KEGG" id="lcre:Pla8534_13020"/>
<dbReference type="Proteomes" id="UP000317648">
    <property type="component" value="Chromosome"/>
</dbReference>
<dbReference type="Gene3D" id="3.40.720.10">
    <property type="entry name" value="Alkaline Phosphatase, subunit A"/>
    <property type="match status" value="1"/>
</dbReference>
<dbReference type="InterPro" id="IPR050738">
    <property type="entry name" value="Sulfatase"/>
</dbReference>
<dbReference type="EMBL" id="CP036433">
    <property type="protein sequence ID" value="QDU93522.1"/>
    <property type="molecule type" value="Genomic_DNA"/>
</dbReference>